<evidence type="ECO:0000313" key="2">
    <source>
        <dbReference type="WBParaSite" id="nRc.2.0.1.t19075-RA"/>
    </source>
</evidence>
<name>A0A915IY97_ROMCU</name>
<keyword evidence="1" id="KW-1185">Reference proteome</keyword>
<dbReference type="Proteomes" id="UP000887565">
    <property type="component" value="Unplaced"/>
</dbReference>
<reference evidence="2" key="1">
    <citation type="submission" date="2022-11" db="UniProtKB">
        <authorList>
            <consortium name="WormBaseParasite"/>
        </authorList>
    </citation>
    <scope>IDENTIFICATION</scope>
</reference>
<evidence type="ECO:0000313" key="1">
    <source>
        <dbReference type="Proteomes" id="UP000887565"/>
    </source>
</evidence>
<organism evidence="1 2">
    <name type="scientific">Romanomermis culicivorax</name>
    <name type="common">Nematode worm</name>
    <dbReference type="NCBI Taxonomy" id="13658"/>
    <lineage>
        <taxon>Eukaryota</taxon>
        <taxon>Metazoa</taxon>
        <taxon>Ecdysozoa</taxon>
        <taxon>Nematoda</taxon>
        <taxon>Enoplea</taxon>
        <taxon>Dorylaimia</taxon>
        <taxon>Mermithida</taxon>
        <taxon>Mermithoidea</taxon>
        <taxon>Mermithidae</taxon>
        <taxon>Romanomermis</taxon>
    </lineage>
</organism>
<dbReference type="WBParaSite" id="nRc.2.0.1.t19075-RA">
    <property type="protein sequence ID" value="nRc.2.0.1.t19075-RA"/>
    <property type="gene ID" value="nRc.2.0.1.g19075"/>
</dbReference>
<protein>
    <submittedName>
        <fullName evidence="2">Uncharacterized protein</fullName>
    </submittedName>
</protein>
<dbReference type="AlphaFoldDB" id="A0A915IY97"/>
<accession>A0A915IY97</accession>
<proteinExistence type="predicted"/>
<sequence>MTNLGRDNTVNVDVDFKLLVVVDWTDVMAVGNNNAVVLEGANMEAVVGNDAVVLESNGLFHIHQWCRRQWGHELWLLRVLQGFKAPLNFGIMMQQAYIIG</sequence>